<protein>
    <submittedName>
        <fullName evidence="2">Uncharacterized protein</fullName>
    </submittedName>
</protein>
<dbReference type="Proteomes" id="UP000030185">
    <property type="component" value="Unassembled WGS sequence"/>
</dbReference>
<evidence type="ECO:0000313" key="2">
    <source>
        <dbReference type="EMBL" id="GAL84828.1"/>
    </source>
</evidence>
<keyword evidence="1" id="KW-0812">Transmembrane</keyword>
<keyword evidence="3" id="KW-1185">Reference proteome</keyword>
<sequence>MGIIFSIFVQITLFFIDKHIHNIWALYPSWALVFFVGYLVKKFGKDEDHEH</sequence>
<gene>
    <name evidence="2" type="ORF">MYP_2056</name>
</gene>
<comment type="caution">
    <text evidence="2">The sequence shown here is derived from an EMBL/GenBank/DDBJ whole genome shotgun (WGS) entry which is preliminary data.</text>
</comment>
<name>A0A098LFI0_9BACT</name>
<evidence type="ECO:0000313" key="3">
    <source>
        <dbReference type="Proteomes" id="UP000030185"/>
    </source>
</evidence>
<accession>A0A098LFI0</accession>
<keyword evidence="1" id="KW-1133">Transmembrane helix</keyword>
<dbReference type="AlphaFoldDB" id="A0A098LFI0"/>
<evidence type="ECO:0000256" key="1">
    <source>
        <dbReference type="SAM" id="Phobius"/>
    </source>
</evidence>
<feature type="transmembrane region" description="Helical" evidence="1">
    <location>
        <begin position="23"/>
        <end position="40"/>
    </location>
</feature>
<reference evidence="2 3" key="1">
    <citation type="submission" date="2014-09" db="EMBL/GenBank/DDBJ databases">
        <title>Sporocytophaga myxococcoides PG-01 genome sequencing.</title>
        <authorList>
            <person name="Liu L."/>
            <person name="Gao P.J."/>
            <person name="Chen G.J."/>
            <person name="Wang L.S."/>
        </authorList>
    </citation>
    <scope>NUCLEOTIDE SEQUENCE [LARGE SCALE GENOMIC DNA]</scope>
    <source>
        <strain evidence="2 3">PG-01</strain>
    </source>
</reference>
<proteinExistence type="predicted"/>
<dbReference type="EMBL" id="BBLT01000003">
    <property type="protein sequence ID" value="GAL84828.1"/>
    <property type="molecule type" value="Genomic_DNA"/>
</dbReference>
<organism evidence="2 3">
    <name type="scientific">Sporocytophaga myxococcoides</name>
    <dbReference type="NCBI Taxonomy" id="153721"/>
    <lineage>
        <taxon>Bacteria</taxon>
        <taxon>Pseudomonadati</taxon>
        <taxon>Bacteroidota</taxon>
        <taxon>Cytophagia</taxon>
        <taxon>Cytophagales</taxon>
        <taxon>Cytophagaceae</taxon>
        <taxon>Sporocytophaga</taxon>
    </lineage>
</organism>
<keyword evidence="1" id="KW-0472">Membrane</keyword>